<evidence type="ECO:0000256" key="4">
    <source>
        <dbReference type="SAM" id="MobiDB-lite"/>
    </source>
</evidence>
<dbReference type="GO" id="GO:0003676">
    <property type="term" value="F:nucleic acid binding"/>
    <property type="evidence" value="ECO:0007669"/>
    <property type="project" value="InterPro"/>
</dbReference>
<feature type="domain" description="Integrase catalytic" evidence="6">
    <location>
        <begin position="811"/>
        <end position="970"/>
    </location>
</feature>
<evidence type="ECO:0000256" key="3">
    <source>
        <dbReference type="PROSITE-ProRule" id="PRU00047"/>
    </source>
</evidence>
<dbReference type="Gene3D" id="3.30.420.10">
    <property type="entry name" value="Ribonuclease H-like superfamily/Ribonuclease H"/>
    <property type="match status" value="1"/>
</dbReference>
<dbReference type="InterPro" id="IPR036397">
    <property type="entry name" value="RNaseH_sf"/>
</dbReference>
<keyword evidence="1" id="KW-0479">Metal-binding</keyword>
<feature type="region of interest" description="Disordered" evidence="4">
    <location>
        <begin position="1595"/>
        <end position="1621"/>
    </location>
</feature>
<dbReference type="Pfam" id="PF07727">
    <property type="entry name" value="RVT_2"/>
    <property type="match status" value="1"/>
</dbReference>
<evidence type="ECO:0000256" key="1">
    <source>
        <dbReference type="ARBA" id="ARBA00022723"/>
    </source>
</evidence>
<dbReference type="GO" id="GO:0016787">
    <property type="term" value="F:hydrolase activity"/>
    <property type="evidence" value="ECO:0007669"/>
    <property type="project" value="UniProtKB-KW"/>
</dbReference>
<comment type="caution">
    <text evidence="7">The sequence shown here is derived from an EMBL/GenBank/DDBJ whole genome shotgun (WGS) entry which is preliminary data.</text>
</comment>
<feature type="compositionally biased region" description="Low complexity" evidence="4">
    <location>
        <begin position="1850"/>
        <end position="1869"/>
    </location>
</feature>
<dbReference type="InterPro" id="IPR013103">
    <property type="entry name" value="RVT_2"/>
</dbReference>
<dbReference type="Pfam" id="PF00098">
    <property type="entry name" value="zf-CCHC"/>
    <property type="match status" value="1"/>
</dbReference>
<dbReference type="InterPro" id="IPR001878">
    <property type="entry name" value="Znf_CCHC"/>
</dbReference>
<feature type="region of interest" description="Disordered" evidence="4">
    <location>
        <begin position="1088"/>
        <end position="1118"/>
    </location>
</feature>
<accession>A0A699H1N4</accession>
<name>A0A699H1N4_TANCI</name>
<evidence type="ECO:0000313" key="7">
    <source>
        <dbReference type="EMBL" id="GEW98251.1"/>
    </source>
</evidence>
<keyword evidence="2" id="KW-0378">Hydrolase</keyword>
<feature type="compositionally biased region" description="Basic and acidic residues" evidence="4">
    <location>
        <begin position="1870"/>
        <end position="1888"/>
    </location>
</feature>
<dbReference type="InterPro" id="IPR036875">
    <property type="entry name" value="Znf_CCHC_sf"/>
</dbReference>
<dbReference type="PROSITE" id="PS50158">
    <property type="entry name" value="ZF_CCHC"/>
    <property type="match status" value="1"/>
</dbReference>
<keyword evidence="3" id="KW-0862">Zinc</keyword>
<feature type="region of interest" description="Disordered" evidence="4">
    <location>
        <begin position="1830"/>
        <end position="1921"/>
    </location>
</feature>
<dbReference type="GO" id="GO:0008270">
    <property type="term" value="F:zinc ion binding"/>
    <property type="evidence" value="ECO:0007669"/>
    <property type="project" value="UniProtKB-KW"/>
</dbReference>
<dbReference type="GO" id="GO:0015074">
    <property type="term" value="P:DNA integration"/>
    <property type="evidence" value="ECO:0007669"/>
    <property type="project" value="InterPro"/>
</dbReference>
<evidence type="ECO:0000259" key="6">
    <source>
        <dbReference type="PROSITE" id="PS50994"/>
    </source>
</evidence>
<dbReference type="InterPro" id="IPR012337">
    <property type="entry name" value="RNaseH-like_sf"/>
</dbReference>
<proteinExistence type="predicted"/>
<feature type="compositionally biased region" description="Basic and acidic residues" evidence="4">
    <location>
        <begin position="1912"/>
        <end position="1921"/>
    </location>
</feature>
<dbReference type="SUPFAM" id="SSF56672">
    <property type="entry name" value="DNA/RNA polymerases"/>
    <property type="match status" value="1"/>
</dbReference>
<dbReference type="Gene3D" id="4.10.60.10">
    <property type="entry name" value="Zinc finger, CCHC-type"/>
    <property type="match status" value="1"/>
</dbReference>
<feature type="non-terminal residue" evidence="7">
    <location>
        <position position="2102"/>
    </location>
</feature>
<dbReference type="SMART" id="SM00343">
    <property type="entry name" value="ZnF_C2HC"/>
    <property type="match status" value="1"/>
</dbReference>
<dbReference type="SUPFAM" id="SSF57756">
    <property type="entry name" value="Retrovirus zinc finger-like domains"/>
    <property type="match status" value="1"/>
</dbReference>
<feature type="compositionally biased region" description="Polar residues" evidence="4">
    <location>
        <begin position="1092"/>
        <end position="1118"/>
    </location>
</feature>
<dbReference type="InterPro" id="IPR043502">
    <property type="entry name" value="DNA/RNA_pol_sf"/>
</dbReference>
<gene>
    <name evidence="7" type="ORF">Tci_270227</name>
</gene>
<evidence type="ECO:0000259" key="5">
    <source>
        <dbReference type="PROSITE" id="PS50158"/>
    </source>
</evidence>
<dbReference type="PANTHER" id="PTHR42648">
    <property type="entry name" value="TRANSPOSASE, PUTATIVE-RELATED"/>
    <property type="match status" value="1"/>
</dbReference>
<feature type="domain" description="CCHC-type" evidence="5">
    <location>
        <begin position="191"/>
        <end position="206"/>
    </location>
</feature>
<feature type="compositionally biased region" description="Basic and acidic residues" evidence="4">
    <location>
        <begin position="1834"/>
        <end position="1849"/>
    </location>
</feature>
<dbReference type="PROSITE" id="PS50994">
    <property type="entry name" value="INTEGRASE"/>
    <property type="match status" value="1"/>
</dbReference>
<reference evidence="7" key="1">
    <citation type="journal article" date="2019" name="Sci. Rep.">
        <title>Draft genome of Tanacetum cinerariifolium, the natural source of mosquito coil.</title>
        <authorList>
            <person name="Yamashiro T."/>
            <person name="Shiraishi A."/>
            <person name="Satake H."/>
            <person name="Nakayama K."/>
        </authorList>
    </citation>
    <scope>NUCLEOTIDE SEQUENCE</scope>
</reference>
<organism evidence="7">
    <name type="scientific">Tanacetum cinerariifolium</name>
    <name type="common">Dalmatian daisy</name>
    <name type="synonym">Chrysanthemum cinerariifolium</name>
    <dbReference type="NCBI Taxonomy" id="118510"/>
    <lineage>
        <taxon>Eukaryota</taxon>
        <taxon>Viridiplantae</taxon>
        <taxon>Streptophyta</taxon>
        <taxon>Embryophyta</taxon>
        <taxon>Tracheophyta</taxon>
        <taxon>Spermatophyta</taxon>
        <taxon>Magnoliopsida</taxon>
        <taxon>eudicotyledons</taxon>
        <taxon>Gunneridae</taxon>
        <taxon>Pentapetalae</taxon>
        <taxon>asterids</taxon>
        <taxon>campanulids</taxon>
        <taxon>Asterales</taxon>
        <taxon>Asteraceae</taxon>
        <taxon>Asteroideae</taxon>
        <taxon>Anthemideae</taxon>
        <taxon>Anthemidinae</taxon>
        <taxon>Tanacetum</taxon>
    </lineage>
</organism>
<feature type="compositionally biased region" description="Acidic residues" evidence="4">
    <location>
        <begin position="1604"/>
        <end position="1621"/>
    </location>
</feature>
<dbReference type="InterPro" id="IPR039537">
    <property type="entry name" value="Retrotran_Ty1/copia-like"/>
</dbReference>
<sequence>MILESVQNGPLIWPTIEENGVTRPRKYSELTPAELFKLIVMSRKLTSFFKVYRQRSMHCKFMTDVKLVRDLHTNNNDQLHAYLGQHEFLANEVRLVHERLTVPVFKQGGDPIDAINHMMSFLSAVVTSRYSNTNNQLRNSSNPRQQTTINDGRVTLQPVQGRQISFATGTTRTYTPGASRSNSGKQRTVICYNCKREGHMSKQCTKPMRKRDDAWFKEKVLLVQAQENSQILHEEELAFLADPGIAEGQATQTVITHNAAYQANDLDAYDFDCDELNIAKVALMVNLSHYGLDVLAEVHNPDNIDNNMINQSVQAMLSSEQSSVVNRSETEITSDSNIIPYSQDQLAQTVYMLTKPQFFYDHTTKQDLAFQNPFFLKKAQQLEPKLYDGNVIKSTSAIMIPDSEETLMLAEESRSKMLLKQQDPMVLVKKVNTKPIDYADPSPFSTPTRVKVPKELPKVSMVNTSLKKLKHHLVGFDVVVKERTTAITIIEGLWGFEHTKAYFRDEIIPFVKALKDIFNTFDQYLIDELTEVQNVFHQIEHALEQHCLESKTFQVKMNQVLNENERLLKQVITKDIVNIVVNSSVDNASVNVLEYMVITKLKERIKCLSGNVNKDKVKMDIYKIETVNIELDYRVSKLIAENKHLKKTYKKLYDSIKLTRVRSKEHYDALINQADQKSVKISDLNANLLEKGLIIAALKDELKKVKGKALVNNAVTPHIIAPEMLKINVEPISPRLLNNRTVHSDYLRLTQEQVVIIREVVEQGKSQNPLNNSLDHALPLRKPTDLEMDTPKPVVTLVYLRKPSKSKTNVLFSKPKIIKSISANNKEHNKSWGSIVSDVISFFLDECRSKDEAPDFIIKFLKMIQVRLKAPVRCIKTDNKTEFINQTLREYYEKVDISHETSVARSSQQNGVVEIRNRTLIKAARTMLIYAKALLFLWAEAVATACYTQNRSIIRLRHGKTPYELLHEKLPDLSFFHVFGALCYLTNDSENLGKLQPKADIDFDEVTSMASKHSNLEPALYEMTHTTISSRLVPNPPLSTPYVLPSRTDWDLLFQPLFDGLLNPSPSVDHPTPEVIALIAEVVAPEPAKSIGSPSSTTVDQEAPSPSNSQASPETQSPIISNTYKDALTQACWIETMQEELNEFECLEVWELISRPDKVMVITLKWIYKVKLDELGEILKNKARLVARGYRQEEGNYFEESFAPVASLDAIRIFLAFAAHMNMIVYQIDVKTAFLNDILREEVYVSQPDGFVDKDNPNHVYKLKKSLYRLKQAPRTWYDILSKFLLSQAFSKGTMDPTLFIRRQGKDILLVQIYVDDIIFVSTTPELCDQFSKLTCLKFKMSMMGKISFFLGLQISQSPRGIFLNQSKYALESLKKYGMESSDPVDTPMVKKSKLDEDPQGKAIDPIHYCGIVGTLMYLTTSIPYLTFVVCVCARYQAKPTEKHLHAVKRNFKYLKGTVNRGLWYPKNSSIALAAYADADHAGFQDTRRSTSGNFKAYKEYYAVASRAEPPKAKTKYKKKADEHVTSPKFKTASASKGSRLKSSIKVAKTAKKKQPVKMSKTKGLVVLSEVALSEAEQIKLATKINEEVGDRPEVLDVPKYNSESEEESWTFSQDDEDANEETYINDDSDETESDNDGDDLTHLTYPLIKQMIRNKKKKSQMMMKYLLIRECIDSILNQNIQSQSFINVPVFVAAKTHSSVTTNLQTPIHIIQPLQQTPESTTTTIPTMTLPDISNFVALFQFDQHVSTLETKMSEFKQRNQFAKSISLISGIVDNYLTSKMKDVVDAAVQLQTNKLREEAQAENQEFLNHVDSTMKTIIKEQIKLRLKRRRLGKEAESSKEPTHKESKTISSSQSASRSQTKSSGKSTQAEEHGQEVNDLEEQKHQEFNTGNDDTRRHSRMCRRSTIGSRKMPEEDQPHKARHIPLDLKRMTPYIVYPDIQGIIYEDEMNRNCLIRTVELHKFSDGTLNHVRTALNDIANGIEMDYLPKQKWGKQDKQRAHVMINAIDKKLRDRRLMQNLEKFFGGRPYGETYGYWKGPYDLSYVVLIFQNQRDLPRDNPLDNVEVHRYEKESKSEIKGKVPTEMELILEQTQQGISHEVS</sequence>
<dbReference type="PANTHER" id="PTHR42648:SF32">
    <property type="entry name" value="RIBONUCLEASE H-LIKE DOMAIN, GAG-PRE-INTEGRASE DOMAIN PROTEIN-RELATED"/>
    <property type="match status" value="1"/>
</dbReference>
<dbReference type="EMBL" id="BKCJ010083461">
    <property type="protein sequence ID" value="GEW98251.1"/>
    <property type="molecule type" value="Genomic_DNA"/>
</dbReference>
<keyword evidence="3" id="KW-0863">Zinc-finger</keyword>
<feature type="region of interest" description="Disordered" evidence="4">
    <location>
        <begin position="1513"/>
        <end position="1533"/>
    </location>
</feature>
<protein>
    <submittedName>
        <fullName evidence="7">Retrovirus-related Pol polyprotein from transposon TNT 1-94</fullName>
    </submittedName>
</protein>
<dbReference type="InterPro" id="IPR001584">
    <property type="entry name" value="Integrase_cat-core"/>
</dbReference>
<dbReference type="SUPFAM" id="SSF53098">
    <property type="entry name" value="Ribonuclease H-like"/>
    <property type="match status" value="1"/>
</dbReference>
<evidence type="ECO:0000256" key="2">
    <source>
        <dbReference type="ARBA" id="ARBA00022801"/>
    </source>
</evidence>